<dbReference type="PANTHER" id="PTHR38645">
    <property type="entry name" value="CHROMOSOME 9, WHOLE GENOME SHOTGUN SEQUENCE"/>
    <property type="match status" value="1"/>
</dbReference>
<feature type="compositionally biased region" description="Polar residues" evidence="1">
    <location>
        <begin position="270"/>
        <end position="281"/>
    </location>
</feature>
<feature type="compositionally biased region" description="Polar residues" evidence="1">
    <location>
        <begin position="152"/>
        <end position="164"/>
    </location>
</feature>
<dbReference type="AlphaFoldDB" id="A0A2T7A648"/>
<dbReference type="EMBL" id="NESQ01000016">
    <property type="protein sequence ID" value="PUU83221.1"/>
    <property type="molecule type" value="Genomic_DNA"/>
</dbReference>
<feature type="region of interest" description="Disordered" evidence="1">
    <location>
        <begin position="1"/>
        <end position="35"/>
    </location>
</feature>
<feature type="region of interest" description="Disordered" evidence="1">
    <location>
        <begin position="262"/>
        <end position="286"/>
    </location>
</feature>
<dbReference type="PANTHER" id="PTHR38645:SF1">
    <property type="entry name" value="YALI0F12243P"/>
    <property type="match status" value="1"/>
</dbReference>
<gene>
    <name evidence="2" type="ORF">B9Z19DRAFT_965224</name>
</gene>
<proteinExistence type="predicted"/>
<keyword evidence="3" id="KW-1185">Reference proteome</keyword>
<protein>
    <submittedName>
        <fullName evidence="2">Uncharacterized protein</fullName>
    </submittedName>
</protein>
<name>A0A2T7A648_TUBBO</name>
<dbReference type="InterPro" id="IPR029196">
    <property type="entry name" value="HAPSTR1-like"/>
</dbReference>
<evidence type="ECO:0000313" key="2">
    <source>
        <dbReference type="EMBL" id="PUU83221.1"/>
    </source>
</evidence>
<feature type="region of interest" description="Disordered" evidence="1">
    <location>
        <begin position="108"/>
        <end position="227"/>
    </location>
</feature>
<evidence type="ECO:0000256" key="1">
    <source>
        <dbReference type="SAM" id="MobiDB-lite"/>
    </source>
</evidence>
<feature type="compositionally biased region" description="Acidic residues" evidence="1">
    <location>
        <begin position="124"/>
        <end position="133"/>
    </location>
</feature>
<organism evidence="2 3">
    <name type="scientific">Tuber borchii</name>
    <name type="common">White truffle</name>
    <dbReference type="NCBI Taxonomy" id="42251"/>
    <lineage>
        <taxon>Eukaryota</taxon>
        <taxon>Fungi</taxon>
        <taxon>Dikarya</taxon>
        <taxon>Ascomycota</taxon>
        <taxon>Pezizomycotina</taxon>
        <taxon>Pezizomycetes</taxon>
        <taxon>Pezizales</taxon>
        <taxon>Tuberaceae</taxon>
        <taxon>Tuber</taxon>
    </lineage>
</organism>
<feature type="compositionally biased region" description="Pro residues" evidence="1">
    <location>
        <begin position="168"/>
        <end position="177"/>
    </location>
</feature>
<dbReference type="Pfam" id="PF15251">
    <property type="entry name" value="TAPR1-like"/>
    <property type="match status" value="1"/>
</dbReference>
<sequence length="315" mass="34980">MERMDMDMTSLSSNLPNENHSPEDPPDPEPGPSSTLLLQAFKQTALSVTNLYKAAANEAQRSRRDGRVEGYQDCLEDFLVFIDRIEGRGDQRTLSMLRQWALGKRRKLAPGTGWKPKHKREDAGMEEAMDSDEITTPINIDAERAERAETPSVASPLSDHQLQATPSTVPPLPPPQVPTAHTQQQPFNPLSRRSSPTHSRQLNPGFSFRSSLDLPRHIPPPPVLGISEHRSTDVDLYSPPTSPNLAAQKPIFHGISANSGPIPGFRGVSRSPSTTAMNKSQGTKRRFGSIGDFDFFEMAELEKMQMNSKRSRHNQ</sequence>
<evidence type="ECO:0000313" key="3">
    <source>
        <dbReference type="Proteomes" id="UP000244722"/>
    </source>
</evidence>
<comment type="caution">
    <text evidence="2">The sequence shown here is derived from an EMBL/GenBank/DDBJ whole genome shotgun (WGS) entry which is preliminary data.</text>
</comment>
<feature type="compositionally biased region" description="Polar residues" evidence="1">
    <location>
        <begin position="180"/>
        <end position="210"/>
    </location>
</feature>
<dbReference type="OrthoDB" id="21418at2759"/>
<dbReference type="Proteomes" id="UP000244722">
    <property type="component" value="Unassembled WGS sequence"/>
</dbReference>
<accession>A0A2T7A648</accession>
<reference evidence="2 3" key="1">
    <citation type="submission" date="2017-04" db="EMBL/GenBank/DDBJ databases">
        <title>Draft genome sequence of Tuber borchii Vittad., a whitish edible truffle.</title>
        <authorList>
            <consortium name="DOE Joint Genome Institute"/>
            <person name="Murat C."/>
            <person name="Kuo A."/>
            <person name="Barry K.W."/>
            <person name="Clum A."/>
            <person name="Dockter R.B."/>
            <person name="Fauchery L."/>
            <person name="Iotti M."/>
            <person name="Kohler A."/>
            <person name="Labutti K."/>
            <person name="Lindquist E.A."/>
            <person name="Lipzen A."/>
            <person name="Ohm R.A."/>
            <person name="Wang M."/>
            <person name="Grigoriev I.V."/>
            <person name="Zambonelli A."/>
            <person name="Martin F.M."/>
        </authorList>
    </citation>
    <scope>NUCLEOTIDE SEQUENCE [LARGE SCALE GENOMIC DNA]</scope>
    <source>
        <strain evidence="2 3">Tbo3840</strain>
    </source>
</reference>